<organism evidence="2 3">
    <name type="scientific">Endozoicomonas gorgoniicola</name>
    <dbReference type="NCBI Taxonomy" id="1234144"/>
    <lineage>
        <taxon>Bacteria</taxon>
        <taxon>Pseudomonadati</taxon>
        <taxon>Pseudomonadota</taxon>
        <taxon>Gammaproteobacteria</taxon>
        <taxon>Oceanospirillales</taxon>
        <taxon>Endozoicomonadaceae</taxon>
        <taxon>Endozoicomonas</taxon>
    </lineage>
</organism>
<proteinExistence type="predicted"/>
<dbReference type="RefSeq" id="WP_262566404.1">
    <property type="nucleotide sequence ID" value="NZ_JAPFCC010000001.1"/>
</dbReference>
<accession>A0ABT3MPP0</accession>
<dbReference type="EMBL" id="JAPFCC010000001">
    <property type="protein sequence ID" value="MCW7551343.1"/>
    <property type="molecule type" value="Genomic_DNA"/>
</dbReference>
<feature type="region of interest" description="Disordered" evidence="1">
    <location>
        <begin position="1"/>
        <end position="91"/>
    </location>
</feature>
<feature type="region of interest" description="Disordered" evidence="1">
    <location>
        <begin position="1059"/>
        <end position="1083"/>
    </location>
</feature>
<sequence>MLNIADSTQEKPGRPNGWISENSERDTLAMFNGIEPQSTGKSTSTKLSGPVDQGASETGRTSDFRDVSVVPPTDFSNSGASPYQSPARQLKRRRIRPVHVKGDTIGSGSILWQPAPRQTPHPATRPLSKAQCAGLPRRRFIDRFMALAVCMVLDMSSVRQKFVSYSSATVHLIKDQLQNLQQLLKLGKSLSGDERAASRKLVKSLRRNVKQAKKAELDEAHNYIQLVKALKKINRGEISSHKVHLAGIELAGGKASLENIDMTVTGVDVVSSASGELVPRLKADVKATLVVSVPGKPPIRVSVDIEDAELTLEGRVMPFVNSYIQGNAIKNLFKNIRHLRENKKAKFQLSHLGLSAAKVSARLEDIDPGAVSRIAARSVYGNRRLIERLMADLKMPVDFRVDELELFDHDQKHPMLKVEDLCGQMKCRQAHEVQDGEKETRGFSLQTGNLYCDTEQASDLASRTLKKMIQVPMAVMPGDAPVTSTASGVLSKHSERFRANIARAEIDFNMDCIHEQRSCKTLGQEQLDIWADQLEAFNEGATYLDLGAGEVHVNIERKGSDRSVTTRLNDFMMDVDLREELPDKELKLDLHGRVQGLDAELSVIKKDGETHYHGELGQVDIKTTPETMMIAKGPLEVSLPGSGRLSFDSVVVDSQAQEEGRGNHVRMDGIKGKGSGDIRVKSPGNEWRVPVRGSGSVEALDLAVQQNAGGVQDVPETLAYAQLQSLKLNDLGIAGVRLGEVEADLDEQGSGMIRLNRVELDGSELLKNIELLPEAYRQWITPALVEGRIFRCDISLKVMNGEILSDQSQVSGLDIEHTQEAGKTMTGQAAGYLLGMFQGLVNRLDVSAINVHEGRLWLELNVKGWHLPVPLFKVGSEHMNEKGGVSVAGLLHENTGVQLMGMNNNYRELLHSVNNRVSTGKKDSLRVLEETCRMAPKQEAVSILQRVDMNSILEQARAGNPEAVADLPVFYRLFLQYPETVNRALQVREFIQSPAESLDTFRAEPYARQVDPVLLFQNLQREGEPEKALTVMEQALEQAPYNPRLNYFAAVLLNDQMDIPLENSSPDSSPSESQPLKEGDEKRLRVQQARVASLLARASRGGYTRASQRLNEKAQANDPYAILAQCGDTLTRTTDIYEFYTAVAKLERLATNAQSDIRDCAGQILVSRAQNADCMFLNPDPKRVSELDKQQQLIVEGRESELSKEDAYRWGLRLLYGVEGVGVNPELAMYILDLSQQSGVESASVHQQVCNRVHHSNPAAAAA</sequence>
<evidence type="ECO:0000313" key="2">
    <source>
        <dbReference type="EMBL" id="MCW7551343.1"/>
    </source>
</evidence>
<feature type="compositionally biased region" description="Low complexity" evidence="1">
    <location>
        <begin position="38"/>
        <end position="49"/>
    </location>
</feature>
<feature type="region of interest" description="Disordered" evidence="1">
    <location>
        <begin position="106"/>
        <end position="129"/>
    </location>
</feature>
<reference evidence="2 3" key="1">
    <citation type="submission" date="2022-10" db="EMBL/GenBank/DDBJ databases">
        <title>High-quality genome sequences of two octocoral-associated bacteria, Endozoicomonas euniceicola EF212 and Endozoicomonas gorgoniicola PS125.</title>
        <authorList>
            <person name="Chiou Y.-J."/>
            <person name="Chen Y.-H."/>
        </authorList>
    </citation>
    <scope>NUCLEOTIDE SEQUENCE [LARGE SCALE GENOMIC DNA]</scope>
    <source>
        <strain evidence="2 3">PS125</strain>
    </source>
</reference>
<name>A0ABT3MPP0_9GAMM</name>
<feature type="region of interest" description="Disordered" evidence="1">
    <location>
        <begin position="656"/>
        <end position="675"/>
    </location>
</feature>
<gene>
    <name evidence="2" type="ORF">NX722_01535</name>
</gene>
<feature type="compositionally biased region" description="Basic and acidic residues" evidence="1">
    <location>
        <begin position="658"/>
        <end position="675"/>
    </location>
</feature>
<keyword evidence="3" id="KW-1185">Reference proteome</keyword>
<evidence type="ECO:0000313" key="3">
    <source>
        <dbReference type="Proteomes" id="UP001209854"/>
    </source>
</evidence>
<feature type="compositionally biased region" description="Low complexity" evidence="1">
    <location>
        <begin position="1064"/>
        <end position="1074"/>
    </location>
</feature>
<comment type="caution">
    <text evidence="2">The sequence shown here is derived from an EMBL/GenBank/DDBJ whole genome shotgun (WGS) entry which is preliminary data.</text>
</comment>
<feature type="compositionally biased region" description="Polar residues" evidence="1">
    <location>
        <begin position="74"/>
        <end position="87"/>
    </location>
</feature>
<protein>
    <submittedName>
        <fullName evidence="2">Uncharacterized protein</fullName>
    </submittedName>
</protein>
<dbReference type="Proteomes" id="UP001209854">
    <property type="component" value="Unassembled WGS sequence"/>
</dbReference>
<evidence type="ECO:0000256" key="1">
    <source>
        <dbReference type="SAM" id="MobiDB-lite"/>
    </source>
</evidence>